<evidence type="ECO:0008006" key="13">
    <source>
        <dbReference type="Google" id="ProtNLM"/>
    </source>
</evidence>
<dbReference type="Gene3D" id="3.10.20.370">
    <property type="match status" value="1"/>
</dbReference>
<dbReference type="GO" id="GO:0003964">
    <property type="term" value="F:RNA-directed DNA polymerase activity"/>
    <property type="evidence" value="ECO:0007669"/>
    <property type="project" value="UniProtKB-KW"/>
</dbReference>
<dbReference type="InterPro" id="IPR012337">
    <property type="entry name" value="RNaseH-like_sf"/>
</dbReference>
<dbReference type="Gene3D" id="2.40.70.10">
    <property type="entry name" value="Acid Proteases"/>
    <property type="match status" value="1"/>
</dbReference>
<keyword evidence="5" id="KW-0378">Hydrolase</keyword>
<dbReference type="InterPro" id="IPR021109">
    <property type="entry name" value="Peptidase_aspartic_dom_sf"/>
</dbReference>
<evidence type="ECO:0000256" key="7">
    <source>
        <dbReference type="PROSITE-ProRule" id="PRU00047"/>
    </source>
</evidence>
<dbReference type="InterPro" id="IPR041373">
    <property type="entry name" value="RT_RNaseH"/>
</dbReference>
<evidence type="ECO:0000256" key="3">
    <source>
        <dbReference type="ARBA" id="ARBA00022722"/>
    </source>
</evidence>
<keyword evidence="12" id="KW-1185">Reference proteome</keyword>
<dbReference type="Pfam" id="PF00098">
    <property type="entry name" value="zf-CCHC"/>
    <property type="match status" value="1"/>
</dbReference>
<feature type="domain" description="CCHC-type" evidence="9">
    <location>
        <begin position="442"/>
        <end position="455"/>
    </location>
</feature>
<dbReference type="Pfam" id="PF00665">
    <property type="entry name" value="rve"/>
    <property type="match status" value="1"/>
</dbReference>
<feature type="compositionally biased region" description="Low complexity" evidence="8">
    <location>
        <begin position="673"/>
        <end position="683"/>
    </location>
</feature>
<dbReference type="Pfam" id="PF03732">
    <property type="entry name" value="Retrotrans_gag"/>
    <property type="match status" value="1"/>
</dbReference>
<feature type="region of interest" description="Disordered" evidence="8">
    <location>
        <begin position="1"/>
        <end position="164"/>
    </location>
</feature>
<feature type="domain" description="CCHC-type" evidence="9">
    <location>
        <begin position="557"/>
        <end position="572"/>
    </location>
</feature>
<dbReference type="CDD" id="cd01647">
    <property type="entry name" value="RT_LTR"/>
    <property type="match status" value="1"/>
</dbReference>
<dbReference type="InterPro" id="IPR036397">
    <property type="entry name" value="RNaseH_sf"/>
</dbReference>
<keyword evidence="7" id="KW-0862">Zinc</keyword>
<evidence type="ECO:0000259" key="9">
    <source>
        <dbReference type="PROSITE" id="PS50158"/>
    </source>
</evidence>
<gene>
    <name evidence="11" type="ORF">R1sor_025070</name>
</gene>
<dbReference type="FunFam" id="3.30.420.10:FF:000032">
    <property type="entry name" value="Retrovirus-related Pol polyprotein from transposon 297-like Protein"/>
    <property type="match status" value="1"/>
</dbReference>
<dbReference type="InterPro" id="IPR050951">
    <property type="entry name" value="Retrovirus_Pol_polyprotein"/>
</dbReference>
<feature type="region of interest" description="Disordered" evidence="8">
    <location>
        <begin position="973"/>
        <end position="996"/>
    </location>
</feature>
<dbReference type="SMART" id="SM00343">
    <property type="entry name" value="ZnF_C2HC"/>
    <property type="match status" value="3"/>
</dbReference>
<feature type="domain" description="Integrase catalytic" evidence="10">
    <location>
        <begin position="1497"/>
        <end position="1658"/>
    </location>
</feature>
<keyword evidence="2" id="KW-0548">Nucleotidyltransferase</keyword>
<feature type="compositionally biased region" description="Basic and acidic residues" evidence="8">
    <location>
        <begin position="15"/>
        <end position="42"/>
    </location>
</feature>
<feature type="region of interest" description="Disordered" evidence="8">
    <location>
        <begin position="305"/>
        <end position="407"/>
    </location>
</feature>
<dbReference type="SUPFAM" id="SSF56672">
    <property type="entry name" value="DNA/RNA polymerases"/>
    <property type="match status" value="1"/>
</dbReference>
<dbReference type="SUPFAM" id="SSF53098">
    <property type="entry name" value="Ribonuclease H-like"/>
    <property type="match status" value="1"/>
</dbReference>
<keyword evidence="3" id="KW-0540">Nuclease</keyword>
<sequence>MSSKEEDTSQEENEDSKSLREKRYEERERQKEKALKEKERRWSPPWLKTRRKTTEGEPSSSSWALPFPKKGVLTPSLFEKGEISSPENTEAEPSEDTSDAEPLSPIPKKSRTLKGGSARSSPQGRSRRPRTPNPERVRQATAKNPPRPQSEGATSPKGGSEDEDDYQDVDIFITKFEALSAANREDSDDDRKRIFPGLLRDHARNWWTHISKTNANVATWVLIKEAFLKRFREPGYERTVWSKLGNFRRKKREKLRSYAERLQVLIDRAGGMTSATNHKGVTEPQATTTYINGLDEKLKEFLLERQDDPPTLKNAMDNVEKYKVAHPDKCRGREKKKLKKKKKRSRSVSSESSSSSSSSDSSSSSSDSEDDKRTKRKNKNRSEKSKKRDKRRMELPTRPSTPPRKIDHVDTLLKEMADLKIQVVGAQPSRPRSSYQRPNVWCTTCGKTGHSNTECYTAKTVPVNQLEWVPAYDSYDCYYEDDNVYATQEVLPPSPSPIPSIPINRYVPKEMVVNLPQRRIMASPPRVPGTCWNCGTPGHFSGSCPEPKRNVPYIPLCSNCRTQGHVAADCKQPQTPKPQVRFAPTPNETKMVTSVNHITWENTIQESSDVEWPDEYAKEPALDVLKMETRNKRKPSKKDSSSDSPPPPKKDRKKKEEKKKTEEKKPSLKNEETVVTPTTPPISEEVRTKYPVDIRDEVQELIRDEVEDKTPPTPKEPQKSTEEPKLENVKKKTPGILKPEIQYDVVQDLNSKKVDITFGQLFADSKPYRQLLISSLKHVGRKRRRALPTLFHIEQEDMGSPEIDVEIAGCVMKKVIIDPGSGVNIMTEETAHALGFTEFEATPRILRMADQTRRRPVGVLRNIQTMIGGVPFHLTYIILRPAVRSGYKVLIGRPWLYGAKVKTDWFRHKLFLRDMRTLEHLMVTVSWKKIPYLGETSSTNLGYTSDNTESTSSDWKGDAFEVNYLECYAVDDEDLPDEDPLKKEDDTEELHPSAVEVSRVSHTEGVVNPDDCIDVRIDDQKALKISRDVSQEELTLFGELFLEYQDVFAWSLENMSGIPKENGEHRIDVVDGATPVRQRQYRMNPKYSLMVKDEIDKYLKADIIYLVLSSEWVSPIVIVPKKNGKIRVCQDFKKLNAVTKKDHHPFRSLTKYWTKYRARMLQFSRRILMRLMNTIFKDFLRKFVEVFIDDFCIFGRREEHFEKLKMTLNRCREMGLALHPEKCFFMMTEDTLSFATGIVLSQKDENNKDYPIYYASRQLNDAEKNYTTTEREALGMVYACKKFRTYLLGYPFVFHVDHSALQYLVKKADLSGRIARWVLLLQEFDYSIQVRKEISHANVDFLSRLYTEDQSKEIEDNFPDEELFQLTTTKNTRYMDEYRYLKTLQCPEDLDPQQRAVFVHKMGPYELKNGILFKMSPDEELRRCLESYEVGGVIESLHFEASGGHYAMKNTVKKILAAGYWWPTMFKDTQEYIRRCDACQRIGKLTATTQWPLTPILPLAPFEKWGIDFVGPIQPVTRYTRKRYILVATDYATRMVEAEATKKDDAITVAEFFFRNVIYRYGCPLELVSDRGTHFLNHLMEELTKYFQFKHRKTTPYNPKANGLTEKCNGLLCRILNKVTVNHTYDWDTKLPAVLWAYRKAEKITTKRTPYYLTYGLNPILPIEFEVPTYRILCDERLSDEDSQDHRHQQLVKLEEDREQSKSDVAAIQQKRKENHDKRIRKIDVKDNDLVLLYDNRHIKFPGKLHLRWMGPYRVTNVFDNGSLQLADLEGNPLATRVNGWRVKRYYS</sequence>
<evidence type="ECO:0000256" key="6">
    <source>
        <dbReference type="ARBA" id="ARBA00022918"/>
    </source>
</evidence>
<evidence type="ECO:0000313" key="12">
    <source>
        <dbReference type="Proteomes" id="UP001633002"/>
    </source>
</evidence>
<dbReference type="InterPro" id="IPR041588">
    <property type="entry name" value="Integrase_H2C2"/>
</dbReference>
<dbReference type="SUPFAM" id="SSF57756">
    <property type="entry name" value="Retrovirus zinc finger-like domains"/>
    <property type="match status" value="1"/>
</dbReference>
<keyword evidence="1" id="KW-0808">Transferase</keyword>
<proteinExistence type="predicted"/>
<keyword evidence="7" id="KW-0863">Zinc-finger</keyword>
<feature type="compositionally biased region" description="Basic and acidic residues" evidence="8">
    <location>
        <begin position="684"/>
        <end position="730"/>
    </location>
</feature>
<feature type="compositionally biased region" description="Basic and acidic residues" evidence="8">
    <location>
        <begin position="621"/>
        <end position="630"/>
    </location>
</feature>
<evidence type="ECO:0000256" key="1">
    <source>
        <dbReference type="ARBA" id="ARBA00022679"/>
    </source>
</evidence>
<evidence type="ECO:0000256" key="4">
    <source>
        <dbReference type="ARBA" id="ARBA00022759"/>
    </source>
</evidence>
<evidence type="ECO:0000256" key="5">
    <source>
        <dbReference type="ARBA" id="ARBA00022801"/>
    </source>
</evidence>
<feature type="domain" description="CCHC-type" evidence="9">
    <location>
        <begin position="531"/>
        <end position="546"/>
    </location>
</feature>
<keyword evidence="7" id="KW-0479">Metal-binding</keyword>
<feature type="compositionally biased region" description="Acidic residues" evidence="8">
    <location>
        <begin position="89"/>
        <end position="99"/>
    </location>
</feature>
<dbReference type="Pfam" id="PF17917">
    <property type="entry name" value="RT_RNaseH"/>
    <property type="match status" value="1"/>
</dbReference>
<feature type="compositionally biased region" description="Basic and acidic residues" evidence="8">
    <location>
        <begin position="318"/>
        <end position="331"/>
    </location>
</feature>
<dbReference type="InterPro" id="IPR001878">
    <property type="entry name" value="Znf_CCHC"/>
</dbReference>
<dbReference type="CDD" id="cd09274">
    <property type="entry name" value="RNase_HI_RT_Ty3"/>
    <property type="match status" value="1"/>
</dbReference>
<evidence type="ECO:0000259" key="10">
    <source>
        <dbReference type="PROSITE" id="PS50994"/>
    </source>
</evidence>
<dbReference type="Pfam" id="PF17921">
    <property type="entry name" value="Integrase_H2C2"/>
    <property type="match status" value="1"/>
</dbReference>
<feature type="compositionally biased region" description="Basic residues" evidence="8">
    <location>
        <begin position="332"/>
        <end position="346"/>
    </location>
</feature>
<feature type="compositionally biased region" description="Basic and acidic residues" evidence="8">
    <location>
        <begin position="658"/>
        <end position="672"/>
    </location>
</feature>
<dbReference type="PROSITE" id="PS50158">
    <property type="entry name" value="ZF_CCHC"/>
    <property type="match status" value="3"/>
</dbReference>
<protein>
    <recommendedName>
        <fullName evidence="13">Reverse transcriptase</fullName>
    </recommendedName>
</protein>
<dbReference type="GO" id="GO:0004519">
    <property type="term" value="F:endonuclease activity"/>
    <property type="evidence" value="ECO:0007669"/>
    <property type="project" value="UniProtKB-KW"/>
</dbReference>
<comment type="caution">
    <text evidence="11">The sequence shown here is derived from an EMBL/GenBank/DDBJ whole genome shotgun (WGS) entry which is preliminary data.</text>
</comment>
<dbReference type="GO" id="GO:0016787">
    <property type="term" value="F:hydrolase activity"/>
    <property type="evidence" value="ECO:0007669"/>
    <property type="project" value="UniProtKB-KW"/>
</dbReference>
<feature type="compositionally biased region" description="Low complexity" evidence="8">
    <location>
        <begin position="347"/>
        <end position="366"/>
    </location>
</feature>
<evidence type="ECO:0000256" key="2">
    <source>
        <dbReference type="ARBA" id="ARBA00022695"/>
    </source>
</evidence>
<dbReference type="InterPro" id="IPR043502">
    <property type="entry name" value="DNA/RNA_pol_sf"/>
</dbReference>
<dbReference type="Gene3D" id="3.10.10.10">
    <property type="entry name" value="HIV Type 1 Reverse Transcriptase, subunit A, domain 1"/>
    <property type="match status" value="1"/>
</dbReference>
<reference evidence="11 12" key="1">
    <citation type="submission" date="2024-09" db="EMBL/GenBank/DDBJ databases">
        <title>Chromosome-scale assembly of Riccia sorocarpa.</title>
        <authorList>
            <person name="Paukszto L."/>
        </authorList>
    </citation>
    <scope>NUCLEOTIDE SEQUENCE [LARGE SCALE GENOMIC DNA]</scope>
    <source>
        <strain evidence="11">LP-2024</strain>
        <tissue evidence="11">Aerial parts of the thallus</tissue>
    </source>
</reference>
<accession>A0ABD3G7H8</accession>
<dbReference type="PANTHER" id="PTHR37984:SF5">
    <property type="entry name" value="PROTEIN NYNRIN-LIKE"/>
    <property type="match status" value="1"/>
</dbReference>
<evidence type="ECO:0000313" key="11">
    <source>
        <dbReference type="EMBL" id="KAL3675122.1"/>
    </source>
</evidence>
<feature type="compositionally biased region" description="Basic and acidic residues" evidence="8">
    <location>
        <begin position="979"/>
        <end position="991"/>
    </location>
</feature>
<dbReference type="Gene3D" id="1.10.340.70">
    <property type="match status" value="1"/>
</dbReference>
<keyword evidence="4" id="KW-0255">Endonuclease</keyword>
<dbReference type="EMBL" id="JBJQOH010000008">
    <property type="protein sequence ID" value="KAL3675122.1"/>
    <property type="molecule type" value="Genomic_DNA"/>
</dbReference>
<dbReference type="InterPro" id="IPR036875">
    <property type="entry name" value="Znf_CCHC_sf"/>
</dbReference>
<feature type="region of interest" description="Disordered" evidence="8">
    <location>
        <begin position="621"/>
        <end position="733"/>
    </location>
</feature>
<organism evidence="11 12">
    <name type="scientific">Riccia sorocarpa</name>
    <dbReference type="NCBI Taxonomy" id="122646"/>
    <lineage>
        <taxon>Eukaryota</taxon>
        <taxon>Viridiplantae</taxon>
        <taxon>Streptophyta</taxon>
        <taxon>Embryophyta</taxon>
        <taxon>Marchantiophyta</taxon>
        <taxon>Marchantiopsida</taxon>
        <taxon>Marchantiidae</taxon>
        <taxon>Marchantiales</taxon>
        <taxon>Ricciaceae</taxon>
        <taxon>Riccia</taxon>
    </lineage>
</organism>
<dbReference type="GO" id="GO:0008270">
    <property type="term" value="F:zinc ion binding"/>
    <property type="evidence" value="ECO:0007669"/>
    <property type="project" value="UniProtKB-KW"/>
</dbReference>
<dbReference type="Gene3D" id="4.10.60.10">
    <property type="entry name" value="Zinc finger, CCHC-type"/>
    <property type="match status" value="1"/>
</dbReference>
<feature type="compositionally biased region" description="Basic residues" evidence="8">
    <location>
        <begin position="374"/>
        <end position="390"/>
    </location>
</feature>
<keyword evidence="6" id="KW-0695">RNA-directed DNA polymerase</keyword>
<dbReference type="CDD" id="cd00303">
    <property type="entry name" value="retropepsin_like"/>
    <property type="match status" value="1"/>
</dbReference>
<dbReference type="PANTHER" id="PTHR37984">
    <property type="entry name" value="PROTEIN CBG26694"/>
    <property type="match status" value="1"/>
</dbReference>
<name>A0ABD3G7H8_9MARC</name>
<feature type="compositionally biased region" description="Low complexity" evidence="8">
    <location>
        <begin position="115"/>
        <end position="124"/>
    </location>
</feature>
<dbReference type="PROSITE" id="PS50994">
    <property type="entry name" value="INTEGRASE"/>
    <property type="match status" value="1"/>
</dbReference>
<dbReference type="Proteomes" id="UP001633002">
    <property type="component" value="Unassembled WGS sequence"/>
</dbReference>
<dbReference type="InterPro" id="IPR001584">
    <property type="entry name" value="Integrase_cat-core"/>
</dbReference>
<evidence type="ECO:0000256" key="8">
    <source>
        <dbReference type="SAM" id="MobiDB-lite"/>
    </source>
</evidence>
<dbReference type="Gene3D" id="3.30.420.10">
    <property type="entry name" value="Ribonuclease H-like superfamily/Ribonuclease H"/>
    <property type="match status" value="1"/>
</dbReference>
<dbReference type="InterPro" id="IPR005162">
    <property type="entry name" value="Retrotrans_gag_dom"/>
</dbReference>